<dbReference type="InterPro" id="IPR018197">
    <property type="entry name" value="Glycerate_kinase_RE-like"/>
</dbReference>
<keyword evidence="2 4" id="KW-0808">Transferase</keyword>
<evidence type="ECO:0000256" key="2">
    <source>
        <dbReference type="ARBA" id="ARBA00022679"/>
    </source>
</evidence>
<dbReference type="AlphaFoldDB" id="A0A5M4FEP8"/>
<evidence type="ECO:0000256" key="1">
    <source>
        <dbReference type="ARBA" id="ARBA00006284"/>
    </source>
</evidence>
<evidence type="ECO:0000256" key="4">
    <source>
        <dbReference type="PIRNR" id="PIRNR006078"/>
    </source>
</evidence>
<dbReference type="InterPro" id="IPR018193">
    <property type="entry name" value="Glyc_kinase_flavodox-like_fold"/>
</dbReference>
<evidence type="ECO:0000256" key="3">
    <source>
        <dbReference type="ARBA" id="ARBA00022777"/>
    </source>
</evidence>
<sequence>MRKKVVVAMDKFRGSMGAREATARVAYTLRRELPNVDIVELPIADGGEGTADSAMVAGGRRVLVESVDALGRPVSTSYVVIGEVAVVELADTAGSWRLDQLTDETAHQASTYGVGLVVAEAVRRGATSIVLGLGGSCTTDGGAGMLQALGARSADLDGRPIPQGGGGLGVVHKVDFTAVNRLMAGVEVVLASDVESPLVGPTGAARVFAAQKGANAKTVDTLERNLEHWAEVVSDAVGADLRHQPGGGAAGGTGFAAMAALGAQSRSGADMVLDLLSFDDYVGPGDLVITGEGSLDEQSLSGKAPIQAARRAEGRGASTIAVVGRCLLTHEQLGCTPFTSAHALRDLVHDDATSMRCATTLLDRVVADIAQGLS</sequence>
<evidence type="ECO:0000313" key="6">
    <source>
        <dbReference type="Proteomes" id="UP000380867"/>
    </source>
</evidence>
<dbReference type="PIRSF" id="PIRSF006078">
    <property type="entry name" value="GlxK"/>
    <property type="match status" value="1"/>
</dbReference>
<keyword evidence="3 4" id="KW-0418">Kinase</keyword>
<dbReference type="PANTHER" id="PTHR21599">
    <property type="entry name" value="GLYCERATE KINASE"/>
    <property type="match status" value="1"/>
</dbReference>
<protein>
    <submittedName>
        <fullName evidence="5">Glycerate kinase</fullName>
    </submittedName>
</protein>
<dbReference type="NCBIfam" id="TIGR00045">
    <property type="entry name" value="glycerate kinase"/>
    <property type="match status" value="1"/>
</dbReference>
<evidence type="ECO:0000313" key="5">
    <source>
        <dbReference type="EMBL" id="KAA1397764.1"/>
    </source>
</evidence>
<dbReference type="Gene3D" id="3.40.50.10350">
    <property type="entry name" value="Glycerate kinase, domain 1"/>
    <property type="match status" value="1"/>
</dbReference>
<dbReference type="Proteomes" id="UP000380867">
    <property type="component" value="Unassembled WGS sequence"/>
</dbReference>
<accession>A0A5M4FEP8</accession>
<dbReference type="PANTHER" id="PTHR21599:SF0">
    <property type="entry name" value="GLYCERATE KINASE"/>
    <property type="match status" value="1"/>
</dbReference>
<dbReference type="InterPro" id="IPR036129">
    <property type="entry name" value="Glycerate_kinase_sf"/>
</dbReference>
<dbReference type="OrthoDB" id="9774290at2"/>
<dbReference type="GO" id="GO:0031388">
    <property type="term" value="P:organic acid phosphorylation"/>
    <property type="evidence" value="ECO:0007669"/>
    <property type="project" value="UniProtKB-UniRule"/>
</dbReference>
<comment type="similarity">
    <text evidence="1 4">Belongs to the glycerate kinase type-1 family.</text>
</comment>
<name>A0A5M4FEP8_9ACTN</name>
<dbReference type="Gene3D" id="3.90.1510.10">
    <property type="entry name" value="Glycerate kinase, domain 2"/>
    <property type="match status" value="1"/>
</dbReference>
<gene>
    <name evidence="5" type="ORF">ESP70_010470</name>
</gene>
<comment type="caution">
    <text evidence="5">The sequence shown here is derived from an EMBL/GenBank/DDBJ whole genome shotgun (WGS) entry which is preliminary data.</text>
</comment>
<proteinExistence type="inferred from homology"/>
<dbReference type="SUPFAM" id="SSF110738">
    <property type="entry name" value="Glycerate kinase I"/>
    <property type="match status" value="1"/>
</dbReference>
<dbReference type="InterPro" id="IPR004381">
    <property type="entry name" value="Glycerate_kinase"/>
</dbReference>
<dbReference type="RefSeq" id="WP_149689209.1">
    <property type="nucleotide sequence ID" value="NZ_SDPQ02000002.1"/>
</dbReference>
<keyword evidence="6" id="KW-1185">Reference proteome</keyword>
<dbReference type="Pfam" id="PF02595">
    <property type="entry name" value="Gly_kinase"/>
    <property type="match status" value="1"/>
</dbReference>
<reference evidence="5" key="1">
    <citation type="submission" date="2019-09" db="EMBL/GenBank/DDBJ databases">
        <authorList>
            <person name="Li J."/>
        </authorList>
    </citation>
    <scope>NUCLEOTIDE SEQUENCE [LARGE SCALE GENOMIC DNA]</scope>
    <source>
        <strain evidence="5">JCM 14732</strain>
    </source>
</reference>
<organism evidence="5 6">
    <name type="scientific">Aeromicrobium ginsengisoli</name>
    <dbReference type="NCBI Taxonomy" id="363867"/>
    <lineage>
        <taxon>Bacteria</taxon>
        <taxon>Bacillati</taxon>
        <taxon>Actinomycetota</taxon>
        <taxon>Actinomycetes</taxon>
        <taxon>Propionibacteriales</taxon>
        <taxon>Nocardioidaceae</taxon>
        <taxon>Aeromicrobium</taxon>
    </lineage>
</organism>
<dbReference type="GO" id="GO:0008887">
    <property type="term" value="F:glycerate kinase activity"/>
    <property type="evidence" value="ECO:0007669"/>
    <property type="project" value="UniProtKB-UniRule"/>
</dbReference>
<dbReference type="EMBL" id="SDPQ02000002">
    <property type="protein sequence ID" value="KAA1397764.1"/>
    <property type="molecule type" value="Genomic_DNA"/>
</dbReference>